<dbReference type="Gene3D" id="3.40.109.10">
    <property type="entry name" value="NADH Oxidase"/>
    <property type="match status" value="1"/>
</dbReference>
<evidence type="ECO:0000256" key="3">
    <source>
        <dbReference type="ARBA" id="ARBA00023002"/>
    </source>
</evidence>
<dbReference type="PANTHER" id="PTHR23026:SF90">
    <property type="entry name" value="IODOTYROSINE DEIODINASE 1"/>
    <property type="match status" value="1"/>
</dbReference>
<dbReference type="AlphaFoldDB" id="A0A8J7CKH7"/>
<proteinExistence type="predicted"/>
<dbReference type="Pfam" id="PF00881">
    <property type="entry name" value="Nitroreductase"/>
    <property type="match status" value="1"/>
</dbReference>
<protein>
    <submittedName>
        <fullName evidence="5">Nitroreductase family protein</fullName>
    </submittedName>
</protein>
<dbReference type="EMBL" id="JACXWD010000007">
    <property type="protein sequence ID" value="MBD3867198.1"/>
    <property type="molecule type" value="Genomic_DNA"/>
</dbReference>
<dbReference type="InterPro" id="IPR050627">
    <property type="entry name" value="Nitroreductase/BluB"/>
</dbReference>
<evidence type="ECO:0000256" key="2">
    <source>
        <dbReference type="ARBA" id="ARBA00022643"/>
    </source>
</evidence>
<sequence length="203" mass="22963">MKRRSETFYRELDRRRTVREFDSRPVSREVIENCIRAAGTAPSGANLQPWKFVVVSDPVMRRRIRVGAEEEEREFYSHRAPKEWLEALEPLGTDHDKPFLETAPTLIAVFGEMYGTGEDGGKRKHYYTVESVGLATGLLIAAVHQAGLVSLTHTPSPMKFLNTILGRPENERPFLLLVVGYPAAGVEVPDIRRKSLKEIAEFV</sequence>
<dbReference type="Proteomes" id="UP000648239">
    <property type="component" value="Unassembled WGS sequence"/>
</dbReference>
<dbReference type="SUPFAM" id="SSF55469">
    <property type="entry name" value="FMN-dependent nitroreductase-like"/>
    <property type="match status" value="1"/>
</dbReference>
<name>A0A8J7CKH7_9BACT</name>
<dbReference type="GO" id="GO:0016491">
    <property type="term" value="F:oxidoreductase activity"/>
    <property type="evidence" value="ECO:0007669"/>
    <property type="project" value="UniProtKB-KW"/>
</dbReference>
<evidence type="ECO:0000313" key="5">
    <source>
        <dbReference type="EMBL" id="MBD3867198.1"/>
    </source>
</evidence>
<gene>
    <name evidence="5" type="ORF">IFK94_03650</name>
</gene>
<evidence type="ECO:0000256" key="1">
    <source>
        <dbReference type="ARBA" id="ARBA00022630"/>
    </source>
</evidence>
<comment type="caution">
    <text evidence="5">The sequence shown here is derived from an EMBL/GenBank/DDBJ whole genome shotgun (WGS) entry which is preliminary data.</text>
</comment>
<dbReference type="CDD" id="cd02144">
    <property type="entry name" value="iodotyrosine_dehalogenase"/>
    <property type="match status" value="1"/>
</dbReference>
<dbReference type="InterPro" id="IPR029479">
    <property type="entry name" value="Nitroreductase"/>
</dbReference>
<organism evidence="5 6">
    <name type="scientific">Candidatus Polarisedimenticola svalbardensis</name>
    <dbReference type="NCBI Taxonomy" id="2886004"/>
    <lineage>
        <taxon>Bacteria</taxon>
        <taxon>Pseudomonadati</taxon>
        <taxon>Acidobacteriota</taxon>
        <taxon>Candidatus Polarisedimenticolia</taxon>
        <taxon>Candidatus Polarisedimenticolales</taxon>
        <taxon>Candidatus Polarisedimenticolaceae</taxon>
        <taxon>Candidatus Polarisedimenticola</taxon>
    </lineage>
</organism>
<keyword evidence="2" id="KW-0288">FMN</keyword>
<evidence type="ECO:0000259" key="4">
    <source>
        <dbReference type="Pfam" id="PF00881"/>
    </source>
</evidence>
<dbReference type="PANTHER" id="PTHR23026">
    <property type="entry name" value="NADPH NITROREDUCTASE"/>
    <property type="match status" value="1"/>
</dbReference>
<dbReference type="InterPro" id="IPR000415">
    <property type="entry name" value="Nitroreductase-like"/>
</dbReference>
<keyword evidence="3" id="KW-0560">Oxidoreductase</keyword>
<keyword evidence="1" id="KW-0285">Flavoprotein</keyword>
<evidence type="ECO:0000313" key="6">
    <source>
        <dbReference type="Proteomes" id="UP000648239"/>
    </source>
</evidence>
<reference evidence="5 6" key="1">
    <citation type="submission" date="2020-08" db="EMBL/GenBank/DDBJ databases">
        <title>Acidobacteriota in marine sediments use diverse sulfur dissimilation pathways.</title>
        <authorList>
            <person name="Wasmund K."/>
        </authorList>
    </citation>
    <scope>NUCLEOTIDE SEQUENCE [LARGE SCALE GENOMIC DNA]</scope>
    <source>
        <strain evidence="5">MAG AM4</strain>
    </source>
</reference>
<feature type="domain" description="Nitroreductase" evidence="4">
    <location>
        <begin position="13"/>
        <end position="181"/>
    </location>
</feature>
<accession>A0A8J7CKH7</accession>